<comment type="caution">
    <text evidence="8">The sequence shown here is derived from an EMBL/GenBank/DDBJ whole genome shotgun (WGS) entry which is preliminary data.</text>
</comment>
<sequence length="312" mass="33081">MTLTGPVLGALGACTLAVALLVWVLLAPRPAPLPLRRRRGETVAQPSALSRLSASAIRLAERAVGRRGADGTDLLDRAGLRMSLPEYVVVSAGLVLAAAAVGAVAGGPLAALALALLVGIGSRFNLTVRVGRRQRAFADQLEDSLQLMSSSLRAGHSMLQALNSVAAEAESPTSDEFTRVINEVRVGRPVVETLTETAERMDSKDFVWVSQAIAINREVGGNLAEVLDGVAATIRERNQIRRQVKSLSAEGTMSAYVLMALPLGITAFLSMTNPGYLARFTEGPIGWIMIGVCVLLMTVGAIWLRKVTKISF</sequence>
<dbReference type="PANTHER" id="PTHR35007:SF1">
    <property type="entry name" value="PILUS ASSEMBLY PROTEIN"/>
    <property type="match status" value="1"/>
</dbReference>
<evidence type="ECO:0000256" key="4">
    <source>
        <dbReference type="ARBA" id="ARBA00022989"/>
    </source>
</evidence>
<name>A0A7W3IPR9_9ACTN</name>
<keyword evidence="5 6" id="KW-0472">Membrane</keyword>
<evidence type="ECO:0000259" key="7">
    <source>
        <dbReference type="Pfam" id="PF00482"/>
    </source>
</evidence>
<dbReference type="InterPro" id="IPR018076">
    <property type="entry name" value="T2SS_GspF_dom"/>
</dbReference>
<keyword evidence="2" id="KW-1003">Cell membrane</keyword>
<dbReference type="AlphaFoldDB" id="A0A7W3IPR9"/>
<dbReference type="RefSeq" id="WP_182558572.1">
    <property type="nucleotide sequence ID" value="NZ_JACGWT010000001.1"/>
</dbReference>
<gene>
    <name evidence="8" type="ORF">FHX74_000601</name>
</gene>
<comment type="subcellular location">
    <subcellularLocation>
        <location evidence="1">Cell membrane</location>
        <topology evidence="1">Multi-pass membrane protein</topology>
    </subcellularLocation>
</comment>
<dbReference type="Proteomes" id="UP000523079">
    <property type="component" value="Unassembled WGS sequence"/>
</dbReference>
<evidence type="ECO:0000256" key="2">
    <source>
        <dbReference type="ARBA" id="ARBA00022475"/>
    </source>
</evidence>
<feature type="domain" description="Type II secretion system protein GspF" evidence="7">
    <location>
        <begin position="145"/>
        <end position="269"/>
    </location>
</feature>
<dbReference type="GO" id="GO:0005886">
    <property type="term" value="C:plasma membrane"/>
    <property type="evidence" value="ECO:0007669"/>
    <property type="project" value="UniProtKB-SubCell"/>
</dbReference>
<feature type="transmembrane region" description="Helical" evidence="6">
    <location>
        <begin position="284"/>
        <end position="304"/>
    </location>
</feature>
<dbReference type="Gene3D" id="1.20.81.30">
    <property type="entry name" value="Type II secretion system (T2SS), domain F"/>
    <property type="match status" value="1"/>
</dbReference>
<evidence type="ECO:0000256" key="3">
    <source>
        <dbReference type="ARBA" id="ARBA00022692"/>
    </source>
</evidence>
<evidence type="ECO:0000313" key="8">
    <source>
        <dbReference type="EMBL" id="MBA8793007.1"/>
    </source>
</evidence>
<keyword evidence="4 6" id="KW-1133">Transmembrane helix</keyword>
<dbReference type="EMBL" id="JACGWT010000001">
    <property type="protein sequence ID" value="MBA8793007.1"/>
    <property type="molecule type" value="Genomic_DNA"/>
</dbReference>
<feature type="transmembrane region" description="Helical" evidence="6">
    <location>
        <begin position="6"/>
        <end position="28"/>
    </location>
</feature>
<evidence type="ECO:0000256" key="6">
    <source>
        <dbReference type="SAM" id="Phobius"/>
    </source>
</evidence>
<accession>A0A7W3IPR9</accession>
<feature type="transmembrane region" description="Helical" evidence="6">
    <location>
        <begin position="109"/>
        <end position="126"/>
    </location>
</feature>
<feature type="transmembrane region" description="Helical" evidence="6">
    <location>
        <begin position="84"/>
        <end position="103"/>
    </location>
</feature>
<evidence type="ECO:0000256" key="1">
    <source>
        <dbReference type="ARBA" id="ARBA00004651"/>
    </source>
</evidence>
<evidence type="ECO:0000256" key="5">
    <source>
        <dbReference type="ARBA" id="ARBA00023136"/>
    </source>
</evidence>
<protein>
    <submittedName>
        <fullName evidence="8">Tight adherence protein B</fullName>
    </submittedName>
</protein>
<dbReference type="InterPro" id="IPR042094">
    <property type="entry name" value="T2SS_GspF_sf"/>
</dbReference>
<feature type="transmembrane region" description="Helical" evidence="6">
    <location>
        <begin position="251"/>
        <end position="272"/>
    </location>
</feature>
<reference evidence="8 9" key="1">
    <citation type="submission" date="2020-07" db="EMBL/GenBank/DDBJ databases">
        <title>Sequencing the genomes of 1000 actinobacteria strains.</title>
        <authorList>
            <person name="Klenk H.-P."/>
        </authorList>
    </citation>
    <scope>NUCLEOTIDE SEQUENCE [LARGE SCALE GENOMIC DNA]</scope>
    <source>
        <strain evidence="8 9">DSM 100723</strain>
    </source>
</reference>
<evidence type="ECO:0000313" key="9">
    <source>
        <dbReference type="Proteomes" id="UP000523079"/>
    </source>
</evidence>
<dbReference type="Pfam" id="PF00482">
    <property type="entry name" value="T2SSF"/>
    <property type="match status" value="1"/>
</dbReference>
<proteinExistence type="predicted"/>
<keyword evidence="3 6" id="KW-0812">Transmembrane</keyword>
<organism evidence="8 9">
    <name type="scientific">Microlunatus kandeliicorticis</name>
    <dbReference type="NCBI Taxonomy" id="1759536"/>
    <lineage>
        <taxon>Bacteria</taxon>
        <taxon>Bacillati</taxon>
        <taxon>Actinomycetota</taxon>
        <taxon>Actinomycetes</taxon>
        <taxon>Propionibacteriales</taxon>
        <taxon>Propionibacteriaceae</taxon>
        <taxon>Microlunatus</taxon>
    </lineage>
</organism>
<keyword evidence="9" id="KW-1185">Reference proteome</keyword>
<dbReference type="PANTHER" id="PTHR35007">
    <property type="entry name" value="INTEGRAL MEMBRANE PROTEIN-RELATED"/>
    <property type="match status" value="1"/>
</dbReference>